<name>A0A9X3I984_9SPHI</name>
<accession>A0A9X3I984</accession>
<protein>
    <submittedName>
        <fullName evidence="1">Uncharacterized protein</fullName>
    </submittedName>
</protein>
<evidence type="ECO:0000313" key="2">
    <source>
        <dbReference type="Proteomes" id="UP001142592"/>
    </source>
</evidence>
<sequence>MSNLTTISKNDLPLESMRFDRLREIGLKRIQELSKNIWTDYNLHDPGVTTLEALCYAITDLGYRLTFDIKDLLANDPETEGDVDFKNFFTARQILHNAPVTLKDFRKLLMDVAVVADGEILGIKNAWALPSTDSEMKLYVDKVKEKLDYFPTVTDEYGFFIKGLYNFLLEFDQSIKHGDLNSNALSGTYIVRDFTDPLLNGVEIKINVYFPRWDEPEIDFQNDTSIITAIKNLKIEFDEMPTGYLLWTSNELNSTVALKGIKTISGVPVDIPGLNLLDSLINHFIFEDAGGILQRYKAKIEVINSIISKADDRLNESRPLCEDYLNSQALKVEEIAICGDIEIDPFADAATVAATIYFEISKFLSPEVCFYSLPDMKAKGKSTEDIFDGPALEHGFIDDDELNASVQKCTIRVSDIIQIIMNTEIDGKKVVRSASGLQMANFPEDDDGAIAQKSVKWCLSLAVDQFYVPRLSTIASNLSFYKNSLPFAFDQDDMQLKLNALFAKAKKRYPANPVLDKTLPIGNWRETTDYSSIQQDFPLVYGVGAEGIPNLPKDEAARQERLTNVKQFKGFLSFFDQLLYGYLQQVNGLKSLFSLNQELDEYDQPLLNKSYFSEPLNAIPNEVVPNAQDQQIFTPDYATKLQGITETKGEFEERKNRFLDHLLARFCEQFSDYALIAYTIDGQKAGAELIKDKLSFLNAYPEISSNRGKAFNYKNELCWYYENISGYEKRITSLLGINQKKPECLFFSPAFRIINSLTNCSIETKVGSKVYFQGTRSHANVAAAKLEMEKLISAGVLPNNYQIVEGSVAGKFKVILFEDRVARKSIACSKSLNLSITTAKTLIKDHIRLCYNELCNHTLASRKNLTPPIRNYFEIITHEVDTTSVPSLHKVRYQLFDKPKGNQDRKIIFKGILEGPEVQGIDEAEKISNTEMSLLWKFIKFASDEDYYRFEPQNSINYEPNYHFEVFDIYGNTVGVHQGKNYNLPLAEIIEDSPYPKHFKIINSASNNGTYTVNNTVATGANIKIEIDEILPSNFPDGKVCFTETFAVIIHENGRELTFDNIDLTSKISIGNSLTFVISPVVMIDFNVIKIDYQGNKTVIVSSIALDKVDGSKILFSRVFDIKSITPKTIVIKAEQEKKAVLDMVKFFNDTFINREGIHLIEHLLLRPKNNLDKLLNIHTDVDCESCKITDTYSFVMTAVMPYWPDRFRDRNFRAFIEKTLREESPAHIAMNICWVSPLQMDQFEKAYKNWLIQINTVNADDTERIKALKDFIEIIQNLRSVYPSGKLHSCNENEVQKNTLVLNQTNIGIF</sequence>
<organism evidence="1 2">
    <name type="scientific">Pedobacter agri</name>
    <dbReference type="NCBI Taxonomy" id="454586"/>
    <lineage>
        <taxon>Bacteria</taxon>
        <taxon>Pseudomonadati</taxon>
        <taxon>Bacteroidota</taxon>
        <taxon>Sphingobacteriia</taxon>
        <taxon>Sphingobacteriales</taxon>
        <taxon>Sphingobacteriaceae</taxon>
        <taxon>Pedobacter</taxon>
    </lineage>
</organism>
<dbReference type="RefSeq" id="WP_266269596.1">
    <property type="nucleotide sequence ID" value="NZ_JAPJUH010000003.1"/>
</dbReference>
<dbReference type="EMBL" id="JAPJUH010000003">
    <property type="protein sequence ID" value="MCX3265587.1"/>
    <property type="molecule type" value="Genomic_DNA"/>
</dbReference>
<proteinExistence type="predicted"/>
<keyword evidence="2" id="KW-1185">Reference proteome</keyword>
<evidence type="ECO:0000313" key="1">
    <source>
        <dbReference type="EMBL" id="MCX3265587.1"/>
    </source>
</evidence>
<gene>
    <name evidence="1" type="ORF">OQZ29_12570</name>
</gene>
<reference evidence="1" key="1">
    <citation type="submission" date="2022-11" db="EMBL/GenBank/DDBJ databases">
        <authorList>
            <person name="Graham C."/>
            <person name="Newman J.D."/>
        </authorList>
    </citation>
    <scope>NUCLEOTIDE SEQUENCE</scope>
    <source>
        <strain evidence="1">DSM 19486</strain>
    </source>
</reference>
<comment type="caution">
    <text evidence="1">The sequence shown here is derived from an EMBL/GenBank/DDBJ whole genome shotgun (WGS) entry which is preliminary data.</text>
</comment>
<dbReference type="Proteomes" id="UP001142592">
    <property type="component" value="Unassembled WGS sequence"/>
</dbReference>